<proteinExistence type="predicted"/>
<keyword evidence="2" id="KW-0446">Lipid-binding</keyword>
<protein>
    <recommendedName>
        <fullName evidence="5">DegV family protein</fullName>
    </recommendedName>
</protein>
<evidence type="ECO:0000256" key="1">
    <source>
        <dbReference type="ARBA" id="ARBA00003238"/>
    </source>
</evidence>
<evidence type="ECO:0008006" key="5">
    <source>
        <dbReference type="Google" id="ProtNLM"/>
    </source>
</evidence>
<comment type="function">
    <text evidence="1">May bind long-chain fatty acids, such as palmitate, and may play a role in lipid transport or fatty acid metabolism.</text>
</comment>
<dbReference type="Gene3D" id="2.20.28.50">
    <property type="entry name" value="degv family protein"/>
    <property type="match status" value="1"/>
</dbReference>
<dbReference type="Proteomes" id="UP000321794">
    <property type="component" value="Unassembled WGS sequence"/>
</dbReference>
<dbReference type="PROSITE" id="PS51482">
    <property type="entry name" value="DEGV"/>
    <property type="match status" value="1"/>
</dbReference>
<dbReference type="RefSeq" id="WP_057734652.1">
    <property type="nucleotide sequence ID" value="NZ_BJZK01000035.1"/>
</dbReference>
<evidence type="ECO:0000313" key="3">
    <source>
        <dbReference type="EMBL" id="GEO73069.1"/>
    </source>
</evidence>
<dbReference type="Pfam" id="PF02645">
    <property type="entry name" value="DegV"/>
    <property type="match status" value="1"/>
</dbReference>
<name>A0ABQ0WZ08_9LACO</name>
<dbReference type="SUPFAM" id="SSF82549">
    <property type="entry name" value="DAK1/DegV-like"/>
    <property type="match status" value="1"/>
</dbReference>
<dbReference type="InterPro" id="IPR003797">
    <property type="entry name" value="DegV"/>
</dbReference>
<dbReference type="EMBL" id="BJZK01000035">
    <property type="protein sequence ID" value="GEO73069.1"/>
    <property type="molecule type" value="Genomic_DNA"/>
</dbReference>
<dbReference type="Gene3D" id="3.40.50.10440">
    <property type="entry name" value="Dihydroxyacetone kinase, domain 1"/>
    <property type="match status" value="1"/>
</dbReference>
<accession>A0ABQ0WZ08</accession>
<gene>
    <name evidence="3" type="ORF">LZY01_22370</name>
</gene>
<keyword evidence="4" id="KW-1185">Reference proteome</keyword>
<dbReference type="Gene3D" id="3.30.1180.10">
    <property type="match status" value="1"/>
</dbReference>
<reference evidence="3 4" key="1">
    <citation type="submission" date="2019-07" db="EMBL/GenBank/DDBJ databases">
        <title>Whole genome shotgun sequence of Lactobacillus zymae NBRC 107157.</title>
        <authorList>
            <person name="Hosoyama A."/>
            <person name="Uohara A."/>
            <person name="Ohji S."/>
            <person name="Ichikawa N."/>
        </authorList>
    </citation>
    <scope>NUCLEOTIDE SEQUENCE [LARGE SCALE GENOMIC DNA]</scope>
    <source>
        <strain evidence="3 4">NBRC 107157</strain>
    </source>
</reference>
<sequence>MFQLLTDSECGLSTATLRAHHVAVIPFHFTVNGHTIASDLDDNQQLENFYAQLQQGVQPSTAAINVGEYVTFFKPYVQAGTPILFMGLSSGLSSSFHNTELARDLLLETFPTADIQVVDTLAACAGEGRLILEASRLQATGATLAETVAWLTSHRLRLQQWFTVDNLNFLYHGGRISRASATVGTLFQIKPLLDVDAHGKLRVVDKIRTRHHALAALSTKVLAALDHDPQQTVLIATSGDWDAAKRVRDLILAQAPQANLQIGPIGPTIACHTGFGCVAVFVTGPQDRDQSI</sequence>
<dbReference type="PANTHER" id="PTHR33434:SF3">
    <property type="entry name" value="DEGV DOMAIN-CONTAINING PROTEIN YITS"/>
    <property type="match status" value="1"/>
</dbReference>
<organism evidence="3 4">
    <name type="scientific">Levilactobacillus zymae</name>
    <dbReference type="NCBI Taxonomy" id="267363"/>
    <lineage>
        <taxon>Bacteria</taxon>
        <taxon>Bacillati</taxon>
        <taxon>Bacillota</taxon>
        <taxon>Bacilli</taxon>
        <taxon>Lactobacillales</taxon>
        <taxon>Lactobacillaceae</taxon>
        <taxon>Levilactobacillus</taxon>
    </lineage>
</organism>
<evidence type="ECO:0000256" key="2">
    <source>
        <dbReference type="ARBA" id="ARBA00023121"/>
    </source>
</evidence>
<evidence type="ECO:0000313" key="4">
    <source>
        <dbReference type="Proteomes" id="UP000321794"/>
    </source>
</evidence>
<dbReference type="NCBIfam" id="TIGR00762">
    <property type="entry name" value="DegV"/>
    <property type="match status" value="1"/>
</dbReference>
<dbReference type="InterPro" id="IPR050270">
    <property type="entry name" value="DegV_domain_contain"/>
</dbReference>
<dbReference type="InterPro" id="IPR043168">
    <property type="entry name" value="DegV_C"/>
</dbReference>
<dbReference type="PANTHER" id="PTHR33434">
    <property type="entry name" value="DEGV DOMAIN-CONTAINING PROTEIN DR_1986-RELATED"/>
    <property type="match status" value="1"/>
</dbReference>
<comment type="caution">
    <text evidence="3">The sequence shown here is derived from an EMBL/GenBank/DDBJ whole genome shotgun (WGS) entry which is preliminary data.</text>
</comment>